<proteinExistence type="predicted"/>
<keyword evidence="3" id="KW-1185">Reference proteome</keyword>
<dbReference type="Proteomes" id="UP000672011">
    <property type="component" value="Chromosome"/>
</dbReference>
<accession>A0ABX7XCV8</accession>
<feature type="domain" description="N-acetyltransferase" evidence="1">
    <location>
        <begin position="3"/>
        <end position="170"/>
    </location>
</feature>
<reference evidence="3" key="2">
    <citation type="submission" date="2021-04" db="EMBL/GenBank/DDBJ databases">
        <title>Taxonomy of Flavobacteriaceae bacterium ZY171143.</title>
        <authorList>
            <person name="Li F."/>
        </authorList>
    </citation>
    <scope>NUCLEOTIDE SEQUENCE [LARGE SCALE GENOMIC DNA]</scope>
    <source>
        <strain evidence="3">ZY171143</strain>
    </source>
</reference>
<dbReference type="Gene3D" id="3.40.630.30">
    <property type="match status" value="1"/>
</dbReference>
<dbReference type="SUPFAM" id="SSF55729">
    <property type="entry name" value="Acyl-CoA N-acyltransferases (Nat)"/>
    <property type="match status" value="1"/>
</dbReference>
<reference evidence="2 3" key="1">
    <citation type="journal article" date="2021" name="Int. J. Syst. Evol. Microbiol.">
        <title>Faecalibacter bovis sp. nov., isolated from cow faeces.</title>
        <authorList>
            <person name="Li F."/>
            <person name="Zhao W."/>
            <person name="Hong Q."/>
            <person name="Shao Q."/>
            <person name="Song J."/>
            <person name="Yang S."/>
        </authorList>
    </citation>
    <scope>NUCLEOTIDE SEQUENCE [LARGE SCALE GENOMIC DNA]</scope>
    <source>
        <strain evidence="2 3">ZY171143</strain>
    </source>
</reference>
<dbReference type="EMBL" id="CP072842">
    <property type="protein sequence ID" value="QTV05664.1"/>
    <property type="molecule type" value="Genomic_DNA"/>
</dbReference>
<sequence>MNFTIRIATTNDIDTIWKLLQQGIEKRKNEGSNQWQDGYPNPEVVANDIKNSYGLVINNDQNEIVGYIAMIDEIEPAYEDLIGNWKSEKGSKYMVLHRLIVDQNNPIKGLATWIMKEVENLVLAKEIRTIKVDTNFDNEGMLRVFEKLNYHYCGKVYFRGSERLAFEKII</sequence>
<dbReference type="PROSITE" id="PS51186">
    <property type="entry name" value="GNAT"/>
    <property type="match status" value="1"/>
</dbReference>
<gene>
    <name evidence="2" type="ORF">J9309_13005</name>
</gene>
<organism evidence="2 3">
    <name type="scientific">Faecalibacter bovis</name>
    <dbReference type="NCBI Taxonomy" id="2898187"/>
    <lineage>
        <taxon>Bacteria</taxon>
        <taxon>Pseudomonadati</taxon>
        <taxon>Bacteroidota</taxon>
        <taxon>Flavobacteriia</taxon>
        <taxon>Flavobacteriales</taxon>
        <taxon>Weeksellaceae</taxon>
        <taxon>Faecalibacter</taxon>
    </lineage>
</organism>
<dbReference type="InterPro" id="IPR016181">
    <property type="entry name" value="Acyl_CoA_acyltransferase"/>
</dbReference>
<evidence type="ECO:0000313" key="2">
    <source>
        <dbReference type="EMBL" id="QTV05664.1"/>
    </source>
</evidence>
<dbReference type="RefSeq" id="WP_230476309.1">
    <property type="nucleotide sequence ID" value="NZ_CP072842.1"/>
</dbReference>
<evidence type="ECO:0000259" key="1">
    <source>
        <dbReference type="PROSITE" id="PS51186"/>
    </source>
</evidence>
<dbReference type="InterPro" id="IPR000182">
    <property type="entry name" value="GNAT_dom"/>
</dbReference>
<protein>
    <submittedName>
        <fullName evidence="2">GNAT family N-acetyltransferase</fullName>
    </submittedName>
</protein>
<name>A0ABX7XCV8_9FLAO</name>
<evidence type="ECO:0000313" key="3">
    <source>
        <dbReference type="Proteomes" id="UP000672011"/>
    </source>
</evidence>
<dbReference type="Pfam" id="PF00583">
    <property type="entry name" value="Acetyltransf_1"/>
    <property type="match status" value="1"/>
</dbReference>